<proteinExistence type="predicted"/>
<evidence type="ECO:0000313" key="2">
    <source>
        <dbReference type="Proteomes" id="UP001346877"/>
    </source>
</evidence>
<protein>
    <submittedName>
        <fullName evidence="1">Uncharacterized protein</fullName>
    </submittedName>
</protein>
<accession>A0ABZ1PA52</accession>
<reference evidence="1 2" key="1">
    <citation type="submission" date="2022-10" db="EMBL/GenBank/DDBJ databases">
        <title>The complete genomes of actinobacterial strains from the NBC collection.</title>
        <authorList>
            <person name="Joergensen T.S."/>
            <person name="Alvarez Arevalo M."/>
            <person name="Sterndorff E.B."/>
            <person name="Faurdal D."/>
            <person name="Vuksanovic O."/>
            <person name="Mourched A.-S."/>
            <person name="Charusanti P."/>
            <person name="Shaw S."/>
            <person name="Blin K."/>
            <person name="Weber T."/>
        </authorList>
    </citation>
    <scope>NUCLEOTIDE SEQUENCE [LARGE SCALE GENOMIC DNA]</scope>
    <source>
        <strain evidence="1 2">NBC_00396</strain>
    </source>
</reference>
<dbReference type="Proteomes" id="UP001346877">
    <property type="component" value="Chromosome"/>
</dbReference>
<gene>
    <name evidence="1" type="ORF">OG375_21535</name>
</gene>
<dbReference type="RefSeq" id="WP_328366611.1">
    <property type="nucleotide sequence ID" value="NZ_CP107941.1"/>
</dbReference>
<name>A0ABZ1PA52_9ACTN</name>
<evidence type="ECO:0000313" key="1">
    <source>
        <dbReference type="EMBL" id="WUI80517.1"/>
    </source>
</evidence>
<dbReference type="EMBL" id="CP107941">
    <property type="protein sequence ID" value="WUI80517.1"/>
    <property type="molecule type" value="Genomic_DNA"/>
</dbReference>
<sequence length="71" mass="8159">MLPWEPDHQDALYYWSKEYDSGEKTLDWLGSERADKSAKCMKDQSRILRRLMSGTVEMPPKLLAIASDIVG</sequence>
<keyword evidence="2" id="KW-1185">Reference proteome</keyword>
<organism evidence="1 2">
    <name type="scientific">Micromonospora zamorensis</name>
    <dbReference type="NCBI Taxonomy" id="709883"/>
    <lineage>
        <taxon>Bacteria</taxon>
        <taxon>Bacillati</taxon>
        <taxon>Actinomycetota</taxon>
        <taxon>Actinomycetes</taxon>
        <taxon>Micromonosporales</taxon>
        <taxon>Micromonosporaceae</taxon>
        <taxon>Micromonospora</taxon>
    </lineage>
</organism>